<dbReference type="Proteomes" id="UP001227268">
    <property type="component" value="Unassembled WGS sequence"/>
</dbReference>
<sequence length="572" mass="62124">MDIASDSAFNPISRAATPKPADSGTANASAGPSSHGNVSQNDSQGTLDDLIASTTESAASSNNASTLEDEVGQVVQQLSSWGGSLWGGLRKQSAFAFDTVKKDLSRTVREAQDDLKKLQTQTLEVELRDPAQTSDETPAHDKGKGKEPLHDGEESDSKLDPSASLSNIHVPTTRETKDFFAKIGQTFSTQSTTINQNLATLQKSLSESLAVASSNPQIQSLNLNKLTRNDINFAEFSANIQKNLAQAGTKLNLQQAEKLAEEYLKKSEGLLHDAGEFLKDAVKVVPPEDSDGQAIAWDGSDMYSFSTAGQNVRRVSSSTLFQSGRSASTEVSRSQLRKEALLHRLRADKELFLVDPSAETESTFRREAFARFLETHIGQKGGFEGESLADMVEAELSLETKDIETLKQTRDELVPSHLANDVFWTRYFFHKFAIEEEERKRQQLLQGKLDSPQEEDFSWDAEDDGPQSSEIADLAPAGVPVLPASSTVADDANHGGAVTKPTNVESGQTMQSMGTTDSSSNSTRISEESYVAVKTQKAAQSDTSNKISDESLPEITKQDGGNDDEDDDSDWE</sequence>
<reference evidence="1" key="1">
    <citation type="submission" date="2023-04" db="EMBL/GenBank/DDBJ databases">
        <title>Draft Genome sequencing of Naganishia species isolated from polar environments using Oxford Nanopore Technology.</title>
        <authorList>
            <person name="Leo P."/>
            <person name="Venkateswaran K."/>
        </authorList>
    </citation>
    <scope>NUCLEOTIDE SEQUENCE</scope>
    <source>
        <strain evidence="1">MNA-CCFEE 5423</strain>
    </source>
</reference>
<dbReference type="EMBL" id="JASBWT010000016">
    <property type="protein sequence ID" value="KAJ9097690.1"/>
    <property type="molecule type" value="Genomic_DNA"/>
</dbReference>
<evidence type="ECO:0000313" key="1">
    <source>
        <dbReference type="EMBL" id="KAJ9097690.1"/>
    </source>
</evidence>
<gene>
    <name evidence="1" type="ORF">QFC21_004727</name>
</gene>
<name>A0ACC2VE62_9TREE</name>
<organism evidence="1 2">
    <name type="scientific">Naganishia friedmannii</name>
    <dbReference type="NCBI Taxonomy" id="89922"/>
    <lineage>
        <taxon>Eukaryota</taxon>
        <taxon>Fungi</taxon>
        <taxon>Dikarya</taxon>
        <taxon>Basidiomycota</taxon>
        <taxon>Agaricomycotina</taxon>
        <taxon>Tremellomycetes</taxon>
        <taxon>Filobasidiales</taxon>
        <taxon>Filobasidiaceae</taxon>
        <taxon>Naganishia</taxon>
    </lineage>
</organism>
<accession>A0ACC2VE62</accession>
<comment type="caution">
    <text evidence="1">The sequence shown here is derived from an EMBL/GenBank/DDBJ whole genome shotgun (WGS) entry which is preliminary data.</text>
</comment>
<keyword evidence="2" id="KW-1185">Reference proteome</keyword>
<protein>
    <submittedName>
        <fullName evidence="1">Uncharacterized protein</fullName>
    </submittedName>
</protein>
<evidence type="ECO:0000313" key="2">
    <source>
        <dbReference type="Proteomes" id="UP001227268"/>
    </source>
</evidence>
<proteinExistence type="predicted"/>